<dbReference type="SUPFAM" id="SSF51905">
    <property type="entry name" value="FAD/NAD(P)-binding domain"/>
    <property type="match status" value="1"/>
</dbReference>
<evidence type="ECO:0000313" key="2">
    <source>
        <dbReference type="Proteomes" id="UP000064967"/>
    </source>
</evidence>
<evidence type="ECO:0000313" key="1">
    <source>
        <dbReference type="EMBL" id="AKV03322.1"/>
    </source>
</evidence>
<dbReference type="Proteomes" id="UP000064967">
    <property type="component" value="Chromosome"/>
</dbReference>
<sequence length="427" mass="46563">MLQILAPDSRLDLPPDTTLFSREIDREFPAVRRVVDDLYAELARTNAAADAAFERDAVWPPGGFWERRETARVVSTLPYLDGQGDFLAEFPRDHAFRDIVTVPARFACDLAEGAPPFALARLHGAWTRGVSSLSGGEDELVEFLLERVRAHGGDTRLGDRASALVHKGGKVRGVHVDGDEMPVGVTFVVSDMPSAPLLDLARNFAPSRAEGVPLDVLENRFVVSIVARPEGIPKPLATESFLLAKDGSIVHLQKASGATPGTVLLVAETLLAEGSVLDHARESVLGTVLEYLPFLERHIVMCDSPHDGRPLWDFRSTNSSDPSVGKPAWGLRARLIDRARLRAFGGSLEAEAMVPRFRASAPELHGLAAEPIRTALGNVFVTGRSTLPALGQEGELLAAWGVARVITRTDRRKEKMLREMWSKVELS</sequence>
<keyword evidence="2" id="KW-1185">Reference proteome</keyword>
<organism evidence="1 2">
    <name type="scientific">Labilithrix luteola</name>
    <dbReference type="NCBI Taxonomy" id="1391654"/>
    <lineage>
        <taxon>Bacteria</taxon>
        <taxon>Pseudomonadati</taxon>
        <taxon>Myxococcota</taxon>
        <taxon>Polyangia</taxon>
        <taxon>Polyangiales</taxon>
        <taxon>Labilitrichaceae</taxon>
        <taxon>Labilithrix</taxon>
    </lineage>
</organism>
<name>A0A0K1QCE1_9BACT</name>
<dbReference type="AlphaFoldDB" id="A0A0K1QCE1"/>
<dbReference type="EMBL" id="CP012333">
    <property type="protein sequence ID" value="AKV03322.1"/>
    <property type="molecule type" value="Genomic_DNA"/>
</dbReference>
<dbReference type="RefSeq" id="WP_240488848.1">
    <property type="nucleotide sequence ID" value="NZ_CP012333.1"/>
</dbReference>
<gene>
    <name evidence="1" type="ORF">AKJ09_09985</name>
</gene>
<proteinExistence type="predicted"/>
<accession>A0A0K1QCE1</accession>
<dbReference type="STRING" id="1391654.AKJ09_09985"/>
<reference evidence="1 2" key="1">
    <citation type="submission" date="2015-08" db="EMBL/GenBank/DDBJ databases">
        <authorList>
            <person name="Babu N.S."/>
            <person name="Beckwith C.J."/>
            <person name="Beseler K.G."/>
            <person name="Brison A."/>
            <person name="Carone J.V."/>
            <person name="Caskin T.P."/>
            <person name="Diamond M."/>
            <person name="Durham M.E."/>
            <person name="Foxe J.M."/>
            <person name="Go M."/>
            <person name="Henderson B.A."/>
            <person name="Jones I.B."/>
            <person name="McGettigan J.A."/>
            <person name="Micheletti S.J."/>
            <person name="Nasrallah M.E."/>
            <person name="Ortiz D."/>
            <person name="Piller C.R."/>
            <person name="Privatt S.R."/>
            <person name="Schneider S.L."/>
            <person name="Sharp S."/>
            <person name="Smith T.C."/>
            <person name="Stanton J.D."/>
            <person name="Ullery H.E."/>
            <person name="Wilson R.J."/>
            <person name="Serrano M.G."/>
            <person name="Buck G."/>
            <person name="Lee V."/>
            <person name="Wang Y."/>
            <person name="Carvalho R."/>
            <person name="Voegtly L."/>
            <person name="Shi R."/>
            <person name="Duckworth R."/>
            <person name="Johnson A."/>
            <person name="Loviza R."/>
            <person name="Walstead R."/>
            <person name="Shah Z."/>
            <person name="Kiflezghi M."/>
            <person name="Wade K."/>
            <person name="Ball S.L."/>
            <person name="Bradley K.W."/>
            <person name="Asai D.J."/>
            <person name="Bowman C.A."/>
            <person name="Russell D.A."/>
            <person name="Pope W.H."/>
            <person name="Jacobs-Sera D."/>
            <person name="Hendrix R.W."/>
            <person name="Hatfull G.F."/>
        </authorList>
    </citation>
    <scope>NUCLEOTIDE SEQUENCE [LARGE SCALE GENOMIC DNA]</scope>
    <source>
        <strain evidence="1 2">DSM 27648</strain>
    </source>
</reference>
<dbReference type="Gene3D" id="3.50.50.60">
    <property type="entry name" value="FAD/NAD(P)-binding domain"/>
    <property type="match status" value="1"/>
</dbReference>
<dbReference type="InterPro" id="IPR036188">
    <property type="entry name" value="FAD/NAD-bd_sf"/>
</dbReference>
<dbReference type="KEGG" id="llu:AKJ09_09985"/>
<protein>
    <submittedName>
        <fullName evidence="1">Lycopene beta cyclase</fullName>
    </submittedName>
</protein>